<dbReference type="EMBL" id="VSSQ01000019">
    <property type="protein sequence ID" value="MPL62761.1"/>
    <property type="molecule type" value="Genomic_DNA"/>
</dbReference>
<dbReference type="GO" id="GO:0030612">
    <property type="term" value="F:arsenate reductase (thioredoxin) activity"/>
    <property type="evidence" value="ECO:0007669"/>
    <property type="project" value="UniProtKB-EC"/>
</dbReference>
<dbReference type="EC" id="1.20.4.4" evidence="3"/>
<dbReference type="InterPro" id="IPR036196">
    <property type="entry name" value="Ptyr_pPase_sf"/>
</dbReference>
<dbReference type="InterPro" id="IPR023485">
    <property type="entry name" value="Ptyr_pPase"/>
</dbReference>
<dbReference type="AlphaFoldDB" id="A0A644TA62"/>
<evidence type="ECO:0000313" key="3">
    <source>
        <dbReference type="EMBL" id="MPL62761.1"/>
    </source>
</evidence>
<evidence type="ECO:0000256" key="1">
    <source>
        <dbReference type="ARBA" id="ARBA00022849"/>
    </source>
</evidence>
<dbReference type="SMART" id="SM00226">
    <property type="entry name" value="LMWPc"/>
    <property type="match status" value="1"/>
</dbReference>
<organism evidence="3">
    <name type="scientific">bioreactor metagenome</name>
    <dbReference type="NCBI Taxonomy" id="1076179"/>
    <lineage>
        <taxon>unclassified sequences</taxon>
        <taxon>metagenomes</taxon>
        <taxon>ecological metagenomes</taxon>
    </lineage>
</organism>
<dbReference type="CDD" id="cd16345">
    <property type="entry name" value="LMWP_ArsC"/>
    <property type="match status" value="1"/>
</dbReference>
<gene>
    <name evidence="3" type="primary">arsC_1</name>
    <name evidence="3" type="ORF">SDC9_08381</name>
</gene>
<name>A0A644TA62_9ZZZZ</name>
<dbReference type="PANTHER" id="PTHR43428:SF1">
    <property type="entry name" value="ARSENATE REDUCTASE"/>
    <property type="match status" value="1"/>
</dbReference>
<dbReference type="Pfam" id="PF01451">
    <property type="entry name" value="LMWPc"/>
    <property type="match status" value="1"/>
</dbReference>
<sequence length="140" mass="16320">MDSSKDNILFICKNNSSRSQMAEAILNSIYGEKYNVFSGGLEPTKVNKYAIKSLKEINIDITENYSKNLDIFKNKEFKYVITLCDDGKCPYFPNAEKNIHKSFKDPNRIEGNEEDIFNEFRKCRNEIKKWIIDMIENGVI</sequence>
<dbReference type="Gene3D" id="3.40.50.2300">
    <property type="match status" value="1"/>
</dbReference>
<comment type="caution">
    <text evidence="3">The sequence shown here is derived from an EMBL/GenBank/DDBJ whole genome shotgun (WGS) entry which is preliminary data.</text>
</comment>
<accession>A0A644TA62</accession>
<dbReference type="GO" id="GO:0046685">
    <property type="term" value="P:response to arsenic-containing substance"/>
    <property type="evidence" value="ECO:0007669"/>
    <property type="project" value="UniProtKB-KW"/>
</dbReference>
<evidence type="ECO:0000259" key="2">
    <source>
        <dbReference type="SMART" id="SM00226"/>
    </source>
</evidence>
<keyword evidence="1" id="KW-0059">Arsenical resistance</keyword>
<dbReference type="PANTHER" id="PTHR43428">
    <property type="entry name" value="ARSENATE REDUCTASE"/>
    <property type="match status" value="1"/>
</dbReference>
<keyword evidence="3" id="KW-0560">Oxidoreductase</keyword>
<reference evidence="3" key="1">
    <citation type="submission" date="2019-08" db="EMBL/GenBank/DDBJ databases">
        <authorList>
            <person name="Kucharzyk K."/>
            <person name="Murdoch R.W."/>
            <person name="Higgins S."/>
            <person name="Loffler F."/>
        </authorList>
    </citation>
    <scope>NUCLEOTIDE SEQUENCE</scope>
</reference>
<protein>
    <submittedName>
        <fullName evidence="3">Arsenate reductase</fullName>
        <ecNumber evidence="3">1.20.4.4</ecNumber>
    </submittedName>
</protein>
<dbReference type="SUPFAM" id="SSF52788">
    <property type="entry name" value="Phosphotyrosine protein phosphatases I"/>
    <property type="match status" value="1"/>
</dbReference>
<proteinExistence type="predicted"/>
<feature type="domain" description="Phosphotyrosine protein phosphatase I" evidence="2">
    <location>
        <begin position="6"/>
        <end position="137"/>
    </location>
</feature>